<organism evidence="3 4">
    <name type="scientific">Niastella caeni</name>
    <dbReference type="NCBI Taxonomy" id="2569763"/>
    <lineage>
        <taxon>Bacteria</taxon>
        <taxon>Pseudomonadati</taxon>
        <taxon>Bacteroidota</taxon>
        <taxon>Chitinophagia</taxon>
        <taxon>Chitinophagales</taxon>
        <taxon>Chitinophagaceae</taxon>
        <taxon>Niastella</taxon>
    </lineage>
</organism>
<dbReference type="InterPro" id="IPR013783">
    <property type="entry name" value="Ig-like_fold"/>
</dbReference>
<evidence type="ECO:0000313" key="3">
    <source>
        <dbReference type="EMBL" id="THU41013.1"/>
    </source>
</evidence>
<dbReference type="EMBL" id="STFF01000001">
    <property type="protein sequence ID" value="THU41013.1"/>
    <property type="molecule type" value="Genomic_DNA"/>
</dbReference>
<accession>A0A4S8HYY2</accession>
<reference evidence="3 4" key="1">
    <citation type="submission" date="2019-04" db="EMBL/GenBank/DDBJ databases">
        <title>Niastella caeni sp. nov., isolated from activated sludge.</title>
        <authorList>
            <person name="Sheng M."/>
        </authorList>
    </citation>
    <scope>NUCLEOTIDE SEQUENCE [LARGE SCALE GENOMIC DNA]</scope>
    <source>
        <strain evidence="3 4">HX-2-15</strain>
    </source>
</reference>
<dbReference type="AlphaFoldDB" id="A0A4S8HYY2"/>
<keyword evidence="4" id="KW-1185">Reference proteome</keyword>
<gene>
    <name evidence="3" type="ORF">FAM09_02545</name>
</gene>
<proteinExistence type="predicted"/>
<feature type="signal peptide" evidence="1">
    <location>
        <begin position="1"/>
        <end position="40"/>
    </location>
</feature>
<evidence type="ECO:0000256" key="1">
    <source>
        <dbReference type="SAM" id="SignalP"/>
    </source>
</evidence>
<sequence>MFIKHRNSNVFYFLNLINVCMKKFYLSIMALVGLASTTKAQNPAICPTAVEAKYYTVPVTPAYCKLFIGGGPAATPADTPVVSLIEPSVLGGQPIPDLNGNNFTKLSNTGGATVAYNCQTIDHIEIDFNVGGVHYTCSYPVAAGGALPIKLSAFTGRLATETEATLSWTSSIEENSFQYEVQRSADGKNFVTVGTVKAAGTSLESIKYAFNDPLPGAGAYFYRLNMIDIDGKKELSKVVYVNSKKGAGIVTKVFPNPFNSEIQLIGATSADLNTQGNVRVFNTSGQQINFRIVGANAITIDPSAPKGMYFLKFRNSTNTSEQIFKLVKQ</sequence>
<dbReference type="Pfam" id="PF18962">
    <property type="entry name" value="Por_Secre_tail"/>
    <property type="match status" value="1"/>
</dbReference>
<dbReference type="Gene3D" id="2.60.40.10">
    <property type="entry name" value="Immunoglobulins"/>
    <property type="match status" value="1"/>
</dbReference>
<name>A0A4S8HYY2_9BACT</name>
<protein>
    <submittedName>
        <fullName evidence="3">T9SS type A sorting domain-containing protein</fullName>
    </submittedName>
</protein>
<dbReference type="InterPro" id="IPR026444">
    <property type="entry name" value="Secre_tail"/>
</dbReference>
<evidence type="ECO:0000259" key="2">
    <source>
        <dbReference type="Pfam" id="PF18962"/>
    </source>
</evidence>
<comment type="caution">
    <text evidence="3">The sequence shown here is derived from an EMBL/GenBank/DDBJ whole genome shotgun (WGS) entry which is preliminary data.</text>
</comment>
<evidence type="ECO:0000313" key="4">
    <source>
        <dbReference type="Proteomes" id="UP000306918"/>
    </source>
</evidence>
<feature type="chain" id="PRO_5020357960" evidence="1">
    <location>
        <begin position="41"/>
        <end position="329"/>
    </location>
</feature>
<dbReference type="OrthoDB" id="652026at2"/>
<dbReference type="NCBIfam" id="TIGR04183">
    <property type="entry name" value="Por_Secre_tail"/>
    <property type="match status" value="1"/>
</dbReference>
<dbReference type="Proteomes" id="UP000306918">
    <property type="component" value="Unassembled WGS sequence"/>
</dbReference>
<feature type="domain" description="Secretion system C-terminal sorting" evidence="2">
    <location>
        <begin position="253"/>
        <end position="320"/>
    </location>
</feature>
<keyword evidence="1" id="KW-0732">Signal</keyword>